<sequence length="129" mass="13332">MWVRVGVDGNAEHVDGGAGVGAAVARQDQVELARSPRGLQHAGERALLQPPSAGHGHAQAQLPRMAHLAFAGLEAVAQQEHRPVRADVGGRRLGAGFAQQLVGEGGHHGSGNGAALPRMEWRDGAHVTA</sequence>
<dbReference type="Proteomes" id="UP000740926">
    <property type="component" value="Unassembled WGS sequence"/>
</dbReference>
<feature type="region of interest" description="Disordered" evidence="1">
    <location>
        <begin position="102"/>
        <end position="129"/>
    </location>
</feature>
<proteinExistence type="predicted"/>
<organism evidence="2 3">
    <name type="scientific">Rhizopus delemar</name>
    <dbReference type="NCBI Taxonomy" id="936053"/>
    <lineage>
        <taxon>Eukaryota</taxon>
        <taxon>Fungi</taxon>
        <taxon>Fungi incertae sedis</taxon>
        <taxon>Mucoromycota</taxon>
        <taxon>Mucoromycotina</taxon>
        <taxon>Mucoromycetes</taxon>
        <taxon>Mucorales</taxon>
        <taxon>Mucorineae</taxon>
        <taxon>Rhizopodaceae</taxon>
        <taxon>Rhizopus</taxon>
    </lineage>
</organism>
<dbReference type="EMBL" id="JAANIU010013223">
    <property type="protein sequence ID" value="KAG1530085.1"/>
    <property type="molecule type" value="Genomic_DNA"/>
</dbReference>
<gene>
    <name evidence="2" type="ORF">G6F50_017555</name>
</gene>
<protein>
    <submittedName>
        <fullName evidence="2">Uncharacterized protein</fullName>
    </submittedName>
</protein>
<reference evidence="2 3" key="1">
    <citation type="journal article" date="2020" name="Microb. Genom.">
        <title>Genetic diversity of clinical and environmental Mucorales isolates obtained from an investigation of mucormycosis cases among solid organ transplant recipients.</title>
        <authorList>
            <person name="Nguyen M.H."/>
            <person name="Kaul D."/>
            <person name="Muto C."/>
            <person name="Cheng S.J."/>
            <person name="Richter R.A."/>
            <person name="Bruno V.M."/>
            <person name="Liu G."/>
            <person name="Beyhan S."/>
            <person name="Sundermann A.J."/>
            <person name="Mounaud S."/>
            <person name="Pasculle A.W."/>
            <person name="Nierman W.C."/>
            <person name="Driscoll E."/>
            <person name="Cumbie R."/>
            <person name="Clancy C.J."/>
            <person name="Dupont C.L."/>
        </authorList>
    </citation>
    <scope>NUCLEOTIDE SEQUENCE [LARGE SCALE GENOMIC DNA]</scope>
    <source>
        <strain evidence="2 3">GL24</strain>
    </source>
</reference>
<evidence type="ECO:0000313" key="2">
    <source>
        <dbReference type="EMBL" id="KAG1530085.1"/>
    </source>
</evidence>
<evidence type="ECO:0000256" key="1">
    <source>
        <dbReference type="SAM" id="MobiDB-lite"/>
    </source>
</evidence>
<keyword evidence="3" id="KW-1185">Reference proteome</keyword>
<accession>A0A9P6XPV7</accession>
<dbReference type="AlphaFoldDB" id="A0A9P6XPV7"/>
<feature type="compositionally biased region" description="Basic and acidic residues" evidence="1">
    <location>
        <begin position="119"/>
        <end position="129"/>
    </location>
</feature>
<evidence type="ECO:0000313" key="3">
    <source>
        <dbReference type="Proteomes" id="UP000740926"/>
    </source>
</evidence>
<name>A0A9P6XPV7_9FUNG</name>
<comment type="caution">
    <text evidence="2">The sequence shown here is derived from an EMBL/GenBank/DDBJ whole genome shotgun (WGS) entry which is preliminary data.</text>
</comment>